<protein>
    <submittedName>
        <fullName evidence="2">Uncharacterized protein</fullName>
    </submittedName>
</protein>
<evidence type="ECO:0000256" key="1">
    <source>
        <dbReference type="SAM" id="MobiDB-lite"/>
    </source>
</evidence>
<accession>A0A371HGJ9</accession>
<feature type="region of interest" description="Disordered" evidence="1">
    <location>
        <begin position="63"/>
        <end position="85"/>
    </location>
</feature>
<proteinExistence type="predicted"/>
<comment type="caution">
    <text evidence="2">The sequence shown here is derived from an EMBL/GenBank/DDBJ whole genome shotgun (WGS) entry which is preliminary data.</text>
</comment>
<evidence type="ECO:0000313" key="2">
    <source>
        <dbReference type="EMBL" id="RDY01899.1"/>
    </source>
</evidence>
<dbReference type="EMBL" id="QJKJ01002654">
    <property type="protein sequence ID" value="RDY01899.1"/>
    <property type="molecule type" value="Genomic_DNA"/>
</dbReference>
<reference evidence="2" key="1">
    <citation type="submission" date="2018-05" db="EMBL/GenBank/DDBJ databases">
        <title>Draft genome of Mucuna pruriens seed.</title>
        <authorList>
            <person name="Nnadi N.E."/>
            <person name="Vos R."/>
            <person name="Hasami M.H."/>
            <person name="Devisetty U.K."/>
            <person name="Aguiy J.C."/>
        </authorList>
    </citation>
    <scope>NUCLEOTIDE SEQUENCE [LARGE SCALE GENOMIC DNA]</scope>
    <source>
        <strain evidence="2">JCA_2017</strain>
    </source>
</reference>
<dbReference type="AlphaFoldDB" id="A0A371HGJ9"/>
<evidence type="ECO:0000313" key="3">
    <source>
        <dbReference type="Proteomes" id="UP000257109"/>
    </source>
</evidence>
<gene>
    <name evidence="2" type="ORF">CR513_14721</name>
</gene>
<keyword evidence="3" id="KW-1185">Reference proteome</keyword>
<dbReference type="Proteomes" id="UP000257109">
    <property type="component" value="Unassembled WGS sequence"/>
</dbReference>
<sequence>MAKLKYSTGKSRKHYKGWSIPTGRTGADSSRTLYGHIELHTGLCWGCLPIGLSSNIELTRQSGNATWPTTKPKRKGSSSYKNRTNSTWKPMRTLGSISRRSSNFMINKSWGRSKLRSRWDGPFVSINVFPYGAVELKDEHTNNTFQVNGHQIKLFHEGPTTTMRDMETISLMEPASPDDTL</sequence>
<feature type="non-terminal residue" evidence="2">
    <location>
        <position position="1"/>
    </location>
</feature>
<name>A0A371HGJ9_MUCPR</name>
<organism evidence="2 3">
    <name type="scientific">Mucuna pruriens</name>
    <name type="common">Velvet bean</name>
    <name type="synonym">Dolichos pruriens</name>
    <dbReference type="NCBI Taxonomy" id="157652"/>
    <lineage>
        <taxon>Eukaryota</taxon>
        <taxon>Viridiplantae</taxon>
        <taxon>Streptophyta</taxon>
        <taxon>Embryophyta</taxon>
        <taxon>Tracheophyta</taxon>
        <taxon>Spermatophyta</taxon>
        <taxon>Magnoliopsida</taxon>
        <taxon>eudicotyledons</taxon>
        <taxon>Gunneridae</taxon>
        <taxon>Pentapetalae</taxon>
        <taxon>rosids</taxon>
        <taxon>fabids</taxon>
        <taxon>Fabales</taxon>
        <taxon>Fabaceae</taxon>
        <taxon>Papilionoideae</taxon>
        <taxon>50 kb inversion clade</taxon>
        <taxon>NPAAA clade</taxon>
        <taxon>indigoferoid/millettioid clade</taxon>
        <taxon>Phaseoleae</taxon>
        <taxon>Mucuna</taxon>
    </lineage>
</organism>